<protein>
    <recommendedName>
        <fullName evidence="2">Arrestin C-terminal-like domain-containing protein</fullName>
    </recommendedName>
</protein>
<gene>
    <name evidence="3" type="ORF">CANINC_000972</name>
</gene>
<evidence type="ECO:0000313" key="4">
    <source>
        <dbReference type="Proteomes" id="UP000307173"/>
    </source>
</evidence>
<dbReference type="STRING" id="52247.A0A4T0X4T4"/>
<dbReference type="InterPro" id="IPR011022">
    <property type="entry name" value="Arrestin_C-like"/>
</dbReference>
<dbReference type="GO" id="GO:0030674">
    <property type="term" value="F:protein-macromolecule adaptor activity"/>
    <property type="evidence" value="ECO:0007669"/>
    <property type="project" value="TreeGrafter"/>
</dbReference>
<feature type="domain" description="Arrestin C-terminal-like" evidence="2">
    <location>
        <begin position="281"/>
        <end position="446"/>
    </location>
</feature>
<dbReference type="PANTHER" id="PTHR11188">
    <property type="entry name" value="ARRESTIN DOMAIN CONTAINING PROTEIN"/>
    <property type="match status" value="1"/>
</dbReference>
<dbReference type="AlphaFoldDB" id="A0A4T0X4T4"/>
<dbReference type="Gene3D" id="2.60.40.640">
    <property type="match status" value="2"/>
</dbReference>
<dbReference type="EMBL" id="SELW01000142">
    <property type="protein sequence ID" value="TID30461.1"/>
    <property type="molecule type" value="Genomic_DNA"/>
</dbReference>
<sequence length="926" mass="102272">MPKTKKSKLPLFDIRINSQDQDVVLLKGSPLYASPALLSGTIALSVTEPLHVKKMRLKLYATMQMCWDEKYKNPKGQTIVRPYKTTKLVYCFDWDPINLERFLDIHNPIKAQFHRVPSSNSIENIKKGIGFTTGTLTRSNPSSSSNLKRLGSTTTLHSIGSSTSLAALSSLGEIHDSGNPNDFSQVNLAALASIATQHTSSEPVILQPGNYEFPFQCIIDGSIPESIVHLGSSSLVYRIQCVIERGRFSTPIITRKLIHIIRTLSPDNPELSETVAVDNVWPKKVDYTISVPTKAIAIGSSCHINISISPLSKGLKLGNIKVKLVEIASFSMTTGTHTDERTLTTKYVSSVTKNSKGIDIWSDEAEIDQDGVFYRSHNMVLSTDKWEVNTQFHLPASLELMTQDLDIASLCKVRHKLKFSVELINPDDHISELRATLPITLFISPFIPIKVKPIDAYDDTFQSGGYEDVSHHTPDENIIFQQTDLNATLLNNLHHSQNSYEFTDNVDGEIVVPQANINTQDLMAPPNYADRVYDKMFTPEDDVDFTTVTDVPPESLIHSTLTDHVPVTIPIPQENRQHSISSPTRPTPVIVLTQNMRNTHIDNDNAIVDEDDNGDSHNIKKIKSRGKATFHMGDEEEEDEEDIEDETTLKAVNSNLSGGAGTSNVIAGPAFNTGEHIPIVHTSNTSYLMTPGVLSPVQHLSRAASFVGEHPGMINCSTTILDDEVLKEMSNPPPYDVAVHSVATMKDLTPIYPNSESEIIGNLHLLDSRLHSLALQQEQEQQPIRPSMKGLHSKSTTALLKNSKSSHHIGFNPVHAHTLTSTSNGSRNEHLRSGKSHSTKTSPSISRNVSSTSLLSRTFKLFSHSHENELGFSHNGASVENLHKSPERGLHKGNQGDVLHLPLHNGKLTSPKSAHFAELNTHHNHT</sequence>
<organism evidence="3 4">
    <name type="scientific">Pichia inconspicua</name>
    <dbReference type="NCBI Taxonomy" id="52247"/>
    <lineage>
        <taxon>Eukaryota</taxon>
        <taxon>Fungi</taxon>
        <taxon>Dikarya</taxon>
        <taxon>Ascomycota</taxon>
        <taxon>Saccharomycotina</taxon>
        <taxon>Pichiomycetes</taxon>
        <taxon>Pichiales</taxon>
        <taxon>Pichiaceae</taxon>
        <taxon>Pichia</taxon>
    </lineage>
</organism>
<dbReference type="GO" id="GO:0031625">
    <property type="term" value="F:ubiquitin protein ligase binding"/>
    <property type="evidence" value="ECO:0007669"/>
    <property type="project" value="TreeGrafter"/>
</dbReference>
<keyword evidence="4" id="KW-1185">Reference proteome</keyword>
<name>A0A4T0X4T4_9ASCO</name>
<dbReference type="SMART" id="SM01017">
    <property type="entry name" value="Arrestin_C"/>
    <property type="match status" value="1"/>
</dbReference>
<accession>A0A4T0X4T4</accession>
<feature type="compositionally biased region" description="Basic and acidic residues" evidence="1">
    <location>
        <begin position="881"/>
        <end position="890"/>
    </location>
</feature>
<feature type="region of interest" description="Disordered" evidence="1">
    <location>
        <begin position="815"/>
        <end position="850"/>
    </location>
</feature>
<dbReference type="InterPro" id="IPR014752">
    <property type="entry name" value="Arrestin-like_C"/>
</dbReference>
<dbReference type="GO" id="GO:0005886">
    <property type="term" value="C:plasma membrane"/>
    <property type="evidence" value="ECO:0007669"/>
    <property type="project" value="TreeGrafter"/>
</dbReference>
<dbReference type="Pfam" id="PF02752">
    <property type="entry name" value="Arrestin_C"/>
    <property type="match status" value="1"/>
</dbReference>
<dbReference type="Proteomes" id="UP000307173">
    <property type="component" value="Unassembled WGS sequence"/>
</dbReference>
<evidence type="ECO:0000259" key="2">
    <source>
        <dbReference type="SMART" id="SM01017"/>
    </source>
</evidence>
<dbReference type="GO" id="GO:0005829">
    <property type="term" value="C:cytosol"/>
    <property type="evidence" value="ECO:0007669"/>
    <property type="project" value="TreeGrafter"/>
</dbReference>
<dbReference type="InterPro" id="IPR050357">
    <property type="entry name" value="Arrestin_domain-protein"/>
</dbReference>
<evidence type="ECO:0000313" key="3">
    <source>
        <dbReference type="EMBL" id="TID30461.1"/>
    </source>
</evidence>
<proteinExistence type="predicted"/>
<evidence type="ECO:0000256" key="1">
    <source>
        <dbReference type="SAM" id="MobiDB-lite"/>
    </source>
</evidence>
<dbReference type="PANTHER" id="PTHR11188:SF17">
    <property type="entry name" value="FI21816P1"/>
    <property type="match status" value="1"/>
</dbReference>
<dbReference type="OrthoDB" id="2333384at2759"/>
<feature type="compositionally biased region" description="Polar residues" evidence="1">
    <location>
        <begin position="839"/>
        <end position="850"/>
    </location>
</feature>
<dbReference type="GO" id="GO:0070086">
    <property type="term" value="P:ubiquitin-dependent endocytosis"/>
    <property type="evidence" value="ECO:0007669"/>
    <property type="project" value="TreeGrafter"/>
</dbReference>
<reference evidence="3 4" key="1">
    <citation type="journal article" date="2019" name="Front. Genet.">
        <title>Whole-Genome Sequencing of the Opportunistic Yeast Pathogen Candida inconspicua Uncovers Its Hybrid Origin.</title>
        <authorList>
            <person name="Mixao V."/>
            <person name="Hansen A.P."/>
            <person name="Saus E."/>
            <person name="Boekhout T."/>
            <person name="Lass-Florl C."/>
            <person name="Gabaldon T."/>
        </authorList>
    </citation>
    <scope>NUCLEOTIDE SEQUENCE [LARGE SCALE GENOMIC DNA]</scope>
    <source>
        <strain evidence="3 4">CBS 180</strain>
    </source>
</reference>
<comment type="caution">
    <text evidence="3">The sequence shown here is derived from an EMBL/GenBank/DDBJ whole genome shotgun (WGS) entry which is preliminary data.</text>
</comment>
<feature type="region of interest" description="Disordered" evidence="1">
    <location>
        <begin position="871"/>
        <end position="894"/>
    </location>
</feature>